<evidence type="ECO:0000256" key="4">
    <source>
        <dbReference type="ARBA" id="ARBA00023212"/>
    </source>
</evidence>
<keyword evidence="4" id="KW-0206">Cytoskeleton</keyword>
<dbReference type="GO" id="GO:0033566">
    <property type="term" value="P:gamma-tubulin complex localization"/>
    <property type="evidence" value="ECO:0007669"/>
    <property type="project" value="InterPro"/>
</dbReference>
<dbReference type="InterPro" id="IPR022214">
    <property type="entry name" value="MZT1"/>
</dbReference>
<dbReference type="PANTHER" id="PTHR28520">
    <property type="entry name" value="MITOTIC-SPINDLE ORGANIZING PROTEIN 1"/>
    <property type="match status" value="1"/>
</dbReference>
<accession>A0A6A1Q7W9</accession>
<comment type="caution">
    <text evidence="5">The sequence shown here is derived from an EMBL/GenBank/DDBJ whole genome shotgun (WGS) entry which is preliminary data.</text>
</comment>
<evidence type="ECO:0000256" key="3">
    <source>
        <dbReference type="ARBA" id="ARBA00022490"/>
    </source>
</evidence>
<dbReference type="GO" id="GO:0005813">
    <property type="term" value="C:centrosome"/>
    <property type="evidence" value="ECO:0007669"/>
    <property type="project" value="TreeGrafter"/>
</dbReference>
<dbReference type="EMBL" id="SGJD01000650">
    <property type="protein sequence ID" value="KAB0404178.1"/>
    <property type="molecule type" value="Genomic_DNA"/>
</dbReference>
<comment type="similarity">
    <text evidence="2">Belongs to the MOZART1 family.</text>
</comment>
<organism evidence="5 6">
    <name type="scientific">Balaenoptera physalus</name>
    <name type="common">Fin whale</name>
    <name type="synonym">Balaena physalus</name>
    <dbReference type="NCBI Taxonomy" id="9770"/>
    <lineage>
        <taxon>Eukaryota</taxon>
        <taxon>Metazoa</taxon>
        <taxon>Chordata</taxon>
        <taxon>Craniata</taxon>
        <taxon>Vertebrata</taxon>
        <taxon>Euteleostomi</taxon>
        <taxon>Mammalia</taxon>
        <taxon>Eutheria</taxon>
        <taxon>Laurasiatheria</taxon>
        <taxon>Artiodactyla</taxon>
        <taxon>Whippomorpha</taxon>
        <taxon>Cetacea</taxon>
        <taxon>Mysticeti</taxon>
        <taxon>Balaenopteridae</taxon>
        <taxon>Balaenoptera</taxon>
    </lineage>
</organism>
<evidence type="ECO:0000256" key="1">
    <source>
        <dbReference type="ARBA" id="ARBA00004267"/>
    </source>
</evidence>
<protein>
    <submittedName>
        <fullName evidence="5">Uncharacterized protein</fullName>
    </submittedName>
</protein>
<evidence type="ECO:0000256" key="2">
    <source>
        <dbReference type="ARBA" id="ARBA00011015"/>
    </source>
</evidence>
<dbReference type="OrthoDB" id="48571at2759"/>
<dbReference type="Proteomes" id="UP000437017">
    <property type="component" value="Unassembled WGS sequence"/>
</dbReference>
<proteinExistence type="inferred from homology"/>
<reference evidence="5 6" key="1">
    <citation type="journal article" date="2019" name="PLoS ONE">
        <title>Genomic analyses reveal an absence of contemporary introgressive admixture between fin whales and blue whales, despite known hybrids.</title>
        <authorList>
            <person name="Westbury M.V."/>
            <person name="Petersen B."/>
            <person name="Lorenzen E.D."/>
        </authorList>
    </citation>
    <scope>NUCLEOTIDE SEQUENCE [LARGE SCALE GENOMIC DNA]</scope>
    <source>
        <strain evidence="5">FinWhale-01</strain>
    </source>
</reference>
<dbReference type="GO" id="GO:0000931">
    <property type="term" value="C:gamma-tubulin ring complex"/>
    <property type="evidence" value="ECO:0007669"/>
    <property type="project" value="InterPro"/>
</dbReference>
<comment type="subcellular location">
    <subcellularLocation>
        <location evidence="1">Cytoplasm</location>
        <location evidence="1">Cytoskeleton</location>
        <location evidence="1">Microtubule organizing center</location>
    </subcellularLocation>
</comment>
<gene>
    <name evidence="5" type="ORF">E2I00_008413</name>
</gene>
<dbReference type="GO" id="GO:0090307">
    <property type="term" value="P:mitotic spindle assembly"/>
    <property type="evidence" value="ECO:0007669"/>
    <property type="project" value="TreeGrafter"/>
</dbReference>
<dbReference type="GO" id="GO:0051415">
    <property type="term" value="P:microtubule nucleation by interphase microtubule organizing center"/>
    <property type="evidence" value="ECO:0007669"/>
    <property type="project" value="TreeGrafter"/>
</dbReference>
<evidence type="ECO:0000313" key="5">
    <source>
        <dbReference type="EMBL" id="KAB0404178.1"/>
    </source>
</evidence>
<sequence>MQAGPEPGYVSSPIRDRRKGQELQRTYLVVCKNRKPPRGTPERFRVLLEISRILNTGLDMETLSICVRLCEQGINPEALSSVIKELRKAAEALKVMVIAMILMKYGHIYNLFSKVLWNKYITLAAVPEHNYNEDSMKYGLLCEDIFRNPFSVNAQLWKGCVMGKNAVIKSSNEVTRQQRHCHKVMGHNENMIGKKSWAENDSIFKAYSRMGKRFHEHQLPAAEASLLIDVETSGAR</sequence>
<dbReference type="Pfam" id="PF12554">
    <property type="entry name" value="MOZART1"/>
    <property type="match status" value="1"/>
</dbReference>
<keyword evidence="6" id="KW-1185">Reference proteome</keyword>
<keyword evidence="3" id="KW-0963">Cytoplasm</keyword>
<evidence type="ECO:0000313" key="6">
    <source>
        <dbReference type="Proteomes" id="UP000437017"/>
    </source>
</evidence>
<name>A0A6A1Q7W9_BALPH</name>
<dbReference type="GO" id="GO:0031021">
    <property type="term" value="C:interphase microtubule organizing center"/>
    <property type="evidence" value="ECO:0007669"/>
    <property type="project" value="TreeGrafter"/>
</dbReference>
<dbReference type="AlphaFoldDB" id="A0A6A1Q7W9"/>
<dbReference type="GO" id="GO:0005819">
    <property type="term" value="C:spindle"/>
    <property type="evidence" value="ECO:0007669"/>
    <property type="project" value="TreeGrafter"/>
</dbReference>
<dbReference type="PANTHER" id="PTHR28520:SF2">
    <property type="entry name" value="MITOTIC-SPINDLE ORGANIZING PROTEIN 1"/>
    <property type="match status" value="1"/>
</dbReference>